<evidence type="ECO:0000313" key="1">
    <source>
        <dbReference type="EMBL" id="OQK18485.1"/>
    </source>
</evidence>
<protein>
    <recommendedName>
        <fullName evidence="3">16S rRNA (Cytosine(1402)-N(4))-methyltransferase</fullName>
    </recommendedName>
</protein>
<evidence type="ECO:0008006" key="3">
    <source>
        <dbReference type="Google" id="ProtNLM"/>
    </source>
</evidence>
<dbReference type="RefSeq" id="WP_080523085.1">
    <property type="nucleotide sequence ID" value="NZ_LPUF01000001.1"/>
</dbReference>
<dbReference type="Pfam" id="PF06962">
    <property type="entry name" value="rRNA_methylase"/>
    <property type="match status" value="1"/>
</dbReference>
<dbReference type="SUPFAM" id="SSF53335">
    <property type="entry name" value="S-adenosyl-L-methionine-dependent methyltransferases"/>
    <property type="match status" value="1"/>
</dbReference>
<dbReference type="PANTHER" id="PTHR35276:SF1">
    <property type="entry name" value="TRNA (MNM(5)S(2)U34)-METHYLTRANSFERASE, CHLOROPLASTIC"/>
    <property type="match status" value="1"/>
</dbReference>
<organism evidence="1 2">
    <name type="scientific">Methyloprofundus sedimenti</name>
    <dbReference type="NCBI Taxonomy" id="1420851"/>
    <lineage>
        <taxon>Bacteria</taxon>
        <taxon>Pseudomonadati</taxon>
        <taxon>Pseudomonadota</taxon>
        <taxon>Gammaproteobacteria</taxon>
        <taxon>Methylococcales</taxon>
        <taxon>Methylococcaceae</taxon>
        <taxon>Methyloprofundus</taxon>
    </lineage>
</organism>
<keyword evidence="2" id="KW-1185">Reference proteome</keyword>
<dbReference type="Gene3D" id="3.40.50.150">
    <property type="entry name" value="Vaccinia Virus protein VP39"/>
    <property type="match status" value="1"/>
</dbReference>
<proteinExistence type="predicted"/>
<dbReference type="EMBL" id="LPUF01000001">
    <property type="protein sequence ID" value="OQK18485.1"/>
    <property type="molecule type" value="Genomic_DNA"/>
</dbReference>
<dbReference type="STRING" id="1420851.AU255_11915"/>
<dbReference type="InterPro" id="IPR010719">
    <property type="entry name" value="MnmM_MeTrfase"/>
</dbReference>
<dbReference type="AlphaFoldDB" id="A0A1V8MA95"/>
<dbReference type="PANTHER" id="PTHR35276">
    <property type="entry name" value="S-ADENOSYL-L-METHIONINE-DEPENDENT METHYLTRANSFERASES SUPERFAMILY PROTEIN"/>
    <property type="match status" value="1"/>
</dbReference>
<sequence length="192" mass="21658">MLSTRFTKHSLVTEVHKTIQPYLSDQSFSIDATMGNGHDTLFLARHSHKVYAFDIQESAIKTTRQRLENNHCLDKVNLIHAGHEEMLKHVPVNKNFAAIIFNLGYLPHSDSAVITQEKSTIRALSAAISLLSTHGIISIMAYPGHTGGQTELQAIIHWCHDLHNKDFVITFIRSMQETTDSPRFFTIQPPTN</sequence>
<evidence type="ECO:0000313" key="2">
    <source>
        <dbReference type="Proteomes" id="UP000191980"/>
    </source>
</evidence>
<dbReference type="CDD" id="cd02440">
    <property type="entry name" value="AdoMet_MTases"/>
    <property type="match status" value="1"/>
</dbReference>
<dbReference type="InterPro" id="IPR029063">
    <property type="entry name" value="SAM-dependent_MTases_sf"/>
</dbReference>
<dbReference type="Proteomes" id="UP000191980">
    <property type="component" value="Unassembled WGS sequence"/>
</dbReference>
<dbReference type="OrthoDB" id="9792989at2"/>
<reference evidence="1 2" key="1">
    <citation type="submission" date="2015-12" db="EMBL/GenBank/DDBJ databases">
        <authorList>
            <person name="Shamseldin A."/>
            <person name="Moawad H."/>
            <person name="Abd El-Rahim W.M."/>
            <person name="Sadowsky M.J."/>
        </authorList>
    </citation>
    <scope>NUCLEOTIDE SEQUENCE [LARGE SCALE GENOMIC DNA]</scope>
    <source>
        <strain evidence="1 2">WF1</strain>
    </source>
</reference>
<gene>
    <name evidence="1" type="ORF">AU255_11915</name>
</gene>
<accession>A0A1V8MA95</accession>
<comment type="caution">
    <text evidence="1">The sequence shown here is derived from an EMBL/GenBank/DDBJ whole genome shotgun (WGS) entry which is preliminary data.</text>
</comment>
<name>A0A1V8MA95_9GAMM</name>